<evidence type="ECO:0000313" key="2">
    <source>
        <dbReference type="EMBL" id="RAV31788.1"/>
    </source>
</evidence>
<dbReference type="Proteomes" id="UP000251577">
    <property type="component" value="Unassembled WGS sequence"/>
</dbReference>
<feature type="transmembrane region" description="Helical" evidence="1">
    <location>
        <begin position="70"/>
        <end position="93"/>
    </location>
</feature>
<dbReference type="AlphaFoldDB" id="A0A364V599"/>
<dbReference type="EMBL" id="QHCV01000058">
    <property type="protein sequence ID" value="RAV31788.1"/>
    <property type="molecule type" value="Genomic_DNA"/>
</dbReference>
<dbReference type="RefSeq" id="WP_113630975.1">
    <property type="nucleotide sequence ID" value="NZ_QHCV01000058.1"/>
</dbReference>
<reference evidence="2 3" key="1">
    <citation type="journal article" date="2018" name="Syst. Appl. Microbiol.">
        <title>Corynebacterium heidelbergense sp. nov., isolated from the preen glands of Egyptian geese (Alopochen aegyptiacus).</title>
        <authorList>
            <person name="Braun M.S."/>
            <person name="Wang E."/>
            <person name="Zimmermann S."/>
            <person name="Wink M."/>
        </authorList>
    </citation>
    <scope>NUCLEOTIDE SEQUENCE [LARGE SCALE GENOMIC DNA]</scope>
    <source>
        <strain evidence="2 3">647</strain>
    </source>
</reference>
<keyword evidence="1" id="KW-1133">Transmembrane helix</keyword>
<feature type="transmembrane region" description="Helical" evidence="1">
    <location>
        <begin position="43"/>
        <end position="63"/>
    </location>
</feature>
<sequence>MFDFIFGVPAHPLYVHLAVVALVGTQLAKSSGEAATHAMLGEYSVYSALALFIDLTATVLLAARSSTPAALALVARVGTVGIAIASVVLVVWAGHAGAHLTWERMPNLAG</sequence>
<keyword evidence="3" id="KW-1185">Reference proteome</keyword>
<evidence type="ECO:0008006" key="4">
    <source>
        <dbReference type="Google" id="ProtNLM"/>
    </source>
</evidence>
<proteinExistence type="predicted"/>
<protein>
    <recommendedName>
        <fullName evidence="4">DUF2231 domain-containing protein</fullName>
    </recommendedName>
</protein>
<name>A0A364V599_9CORY</name>
<organism evidence="2 3">
    <name type="scientific">Corynebacterium heidelbergense</name>
    <dbReference type="NCBI Taxonomy" id="2055947"/>
    <lineage>
        <taxon>Bacteria</taxon>
        <taxon>Bacillati</taxon>
        <taxon>Actinomycetota</taxon>
        <taxon>Actinomycetes</taxon>
        <taxon>Mycobacteriales</taxon>
        <taxon>Corynebacteriaceae</taxon>
        <taxon>Corynebacterium</taxon>
    </lineage>
</organism>
<keyword evidence="1" id="KW-0472">Membrane</keyword>
<evidence type="ECO:0000256" key="1">
    <source>
        <dbReference type="SAM" id="Phobius"/>
    </source>
</evidence>
<evidence type="ECO:0000313" key="3">
    <source>
        <dbReference type="Proteomes" id="UP000251577"/>
    </source>
</evidence>
<comment type="caution">
    <text evidence="2">The sequence shown here is derived from an EMBL/GenBank/DDBJ whole genome shotgun (WGS) entry which is preliminary data.</text>
</comment>
<keyword evidence="1" id="KW-0812">Transmembrane</keyword>
<accession>A0A364V599</accession>
<gene>
    <name evidence="2" type="ORF">DLJ54_06615</name>
</gene>